<reference evidence="1 2" key="1">
    <citation type="submission" date="2019-03" db="EMBL/GenBank/DDBJ databases">
        <title>Complete Genome Sequence of Allofrancisella inopinata Strain SYSU YG23 Isolated from Water-Cooling Systems in China.</title>
        <authorList>
            <person name="Ohrman C."/>
            <person name="Uneklint I."/>
            <person name="Sjodin A."/>
        </authorList>
    </citation>
    <scope>NUCLEOTIDE SEQUENCE [LARGE SCALE GENOMIC DNA]</scope>
    <source>
        <strain evidence="1 2">SYSU YG23</strain>
    </source>
</reference>
<dbReference type="AlphaFoldDB" id="A0AAE6YHL7"/>
<protein>
    <submittedName>
        <fullName evidence="1">Uncharacterized protein</fullName>
    </submittedName>
</protein>
<organism evidence="1 2">
    <name type="scientific">Allofrancisella inopinata</name>
    <dbReference type="NCBI Taxonomy" id="1085647"/>
    <lineage>
        <taxon>Bacteria</taxon>
        <taxon>Pseudomonadati</taxon>
        <taxon>Pseudomonadota</taxon>
        <taxon>Gammaproteobacteria</taxon>
        <taxon>Thiotrichales</taxon>
        <taxon>Francisellaceae</taxon>
        <taxon>Allofrancisella</taxon>
    </lineage>
</organism>
<proteinExistence type="predicted"/>
<name>A0AAE6YHL7_9GAMM</name>
<sequence>MFLLAIHKDKLQNNTFTATDLRNITQSDIDQPSIYNEEYYMIPWFSLYKPEEIINDFLTYAYEFEMLDANLIEPTVLKYKDIYIQQCLIYFHPILGKVPEQPLTNKVSANILTHEGSINKQLKTLYTYLSKKNGGLTNLPTEEVFNFKTKQIINNEIFLDLNNDMSFINEAEYFITYPSIQLAFKHIAMKARNIATGNFARTKLLVEKLIKDENDQLYKAQVQILKKWKNKYQNALSALSPEKKEQLEKDFKIKEPDLIKKFNKIPLDKRLSDGKEITEELFLLGQKEKDIKAQENQKLTSSLGSNEYYKYYQNLKDNKITNALKSFKTFELLLNEFIEDFPKIGKQKNNIFNILPKVAIGAMLINDTRKIITSVLEKHKDPVKESTVYTGSNWNNIIREKYKLGVLGKAPSNNMTYNHYSKPSNIVAARNKACYETGMMLGNGVSGHMASILDIHDCQKPIEKMTVACSMLIFWDKFYDRQVTNAHSYIEIFESIMYEEDYNNQTPKLVYPNISGNVFNILVRYYDKKMFNPIDTLSFLTNTSLQKKSLLNKSNRSIDDNSISTYRKFSKEEIDELSLALKQGGTVYLY</sequence>
<keyword evidence="2" id="KW-1185">Reference proteome</keyword>
<dbReference type="EMBL" id="CP038241">
    <property type="protein sequence ID" value="QIV95945.1"/>
    <property type="molecule type" value="Genomic_DNA"/>
</dbReference>
<evidence type="ECO:0000313" key="2">
    <source>
        <dbReference type="Proteomes" id="UP000502004"/>
    </source>
</evidence>
<gene>
    <name evidence="1" type="ORF">E4K63_03515</name>
</gene>
<dbReference type="RefSeq" id="WP_133940622.1">
    <property type="nucleotide sequence ID" value="NZ_CP038241.1"/>
</dbReference>
<dbReference type="Proteomes" id="UP000502004">
    <property type="component" value="Chromosome"/>
</dbReference>
<dbReference type="KEGG" id="aii:E4K63_03515"/>
<accession>A0AAE6YHL7</accession>
<evidence type="ECO:0000313" key="1">
    <source>
        <dbReference type="EMBL" id="QIV95945.1"/>
    </source>
</evidence>